<evidence type="ECO:0000256" key="1">
    <source>
        <dbReference type="ARBA" id="ARBA00004123"/>
    </source>
</evidence>
<evidence type="ECO:0000256" key="2">
    <source>
        <dbReference type="ARBA" id="ARBA00007095"/>
    </source>
</evidence>
<comment type="caution">
    <text evidence="12">The sequence shown here is derived from an EMBL/GenBank/DDBJ whole genome shotgun (WGS) entry which is preliminary data.</text>
</comment>
<dbReference type="Gene3D" id="3.40.50.300">
    <property type="entry name" value="P-loop containing nucleotide triphosphate hydrolases"/>
    <property type="match status" value="1"/>
</dbReference>
<dbReference type="InterPro" id="IPR047323">
    <property type="entry name" value="Rad51D_C"/>
</dbReference>
<organism evidence="12">
    <name type="scientific">Tanacetum cinerariifolium</name>
    <name type="common">Dalmatian daisy</name>
    <name type="synonym">Chrysanthemum cinerariifolium</name>
    <dbReference type="NCBI Taxonomy" id="118510"/>
    <lineage>
        <taxon>Eukaryota</taxon>
        <taxon>Viridiplantae</taxon>
        <taxon>Streptophyta</taxon>
        <taxon>Embryophyta</taxon>
        <taxon>Tracheophyta</taxon>
        <taxon>Spermatophyta</taxon>
        <taxon>Magnoliopsida</taxon>
        <taxon>eudicotyledons</taxon>
        <taxon>Gunneridae</taxon>
        <taxon>Pentapetalae</taxon>
        <taxon>asterids</taxon>
        <taxon>campanulids</taxon>
        <taxon>Asterales</taxon>
        <taxon>Asteraceae</taxon>
        <taxon>Asteroideae</taxon>
        <taxon>Anthemideae</taxon>
        <taxon>Anthemidinae</taxon>
        <taxon>Tanacetum</taxon>
    </lineage>
</organism>
<comment type="similarity">
    <text evidence="2">Belongs to the RecA family. RAD51 subfamily.</text>
</comment>
<dbReference type="GO" id="GO:0007131">
    <property type="term" value="P:reciprocal meiotic recombination"/>
    <property type="evidence" value="ECO:0007669"/>
    <property type="project" value="TreeGrafter"/>
</dbReference>
<dbReference type="PANTHER" id="PTHR46457:SF1">
    <property type="entry name" value="DNA REPAIR PROTEIN RAD51 HOMOLOG 4"/>
    <property type="match status" value="1"/>
</dbReference>
<comment type="function">
    <text evidence="10">Involved in the homologous recombination repair (HRR) pathway of double-stranded DNA breaks arising during DNA replication or induced by DNA-damaging agents.</text>
</comment>
<dbReference type="GO" id="GO:0140664">
    <property type="term" value="F:ATP-dependent DNA damage sensor activity"/>
    <property type="evidence" value="ECO:0007669"/>
    <property type="project" value="InterPro"/>
</dbReference>
<keyword evidence="8" id="KW-0234">DNA repair</keyword>
<evidence type="ECO:0000256" key="7">
    <source>
        <dbReference type="ARBA" id="ARBA00023172"/>
    </source>
</evidence>
<dbReference type="GO" id="GO:0000723">
    <property type="term" value="P:telomere maintenance"/>
    <property type="evidence" value="ECO:0007669"/>
    <property type="project" value="TreeGrafter"/>
</dbReference>
<dbReference type="GO" id="GO:0005524">
    <property type="term" value="F:ATP binding"/>
    <property type="evidence" value="ECO:0007669"/>
    <property type="project" value="UniProtKB-KW"/>
</dbReference>
<dbReference type="SUPFAM" id="SSF52540">
    <property type="entry name" value="P-loop containing nucleoside triphosphate hydrolases"/>
    <property type="match status" value="1"/>
</dbReference>
<proteinExistence type="inferred from homology"/>
<evidence type="ECO:0000256" key="8">
    <source>
        <dbReference type="ARBA" id="ARBA00023204"/>
    </source>
</evidence>
<keyword evidence="4" id="KW-0227">DNA damage</keyword>
<keyword evidence="7" id="KW-0233">DNA recombination</keyword>
<feature type="domain" description="RecA family profile 1" evidence="11">
    <location>
        <begin position="90"/>
        <end position="264"/>
    </location>
</feature>
<comment type="subcellular location">
    <subcellularLocation>
        <location evidence="1">Nucleus</location>
    </subcellularLocation>
</comment>
<evidence type="ECO:0000313" key="12">
    <source>
        <dbReference type="EMBL" id="GEW17157.1"/>
    </source>
</evidence>
<protein>
    <submittedName>
        <fullName evidence="12">DNA repair protein RAD51 homolog 4 isoform X1</fullName>
    </submittedName>
</protein>
<name>A0A699GUX7_TANCI</name>
<dbReference type="InterPro" id="IPR020588">
    <property type="entry name" value="RecA_ATP-bd"/>
</dbReference>
<dbReference type="GO" id="GO:0000724">
    <property type="term" value="P:double-strand break repair via homologous recombination"/>
    <property type="evidence" value="ECO:0007669"/>
    <property type="project" value="TreeGrafter"/>
</dbReference>
<dbReference type="EMBL" id="BKCJ010047794">
    <property type="protein sequence ID" value="GEW17157.1"/>
    <property type="molecule type" value="Genomic_DNA"/>
</dbReference>
<keyword evidence="5" id="KW-0067">ATP-binding</keyword>
<dbReference type="CDD" id="cd19489">
    <property type="entry name" value="Rad51D"/>
    <property type="match status" value="1"/>
</dbReference>
<dbReference type="PROSITE" id="PS50162">
    <property type="entry name" value="RECA_2"/>
    <property type="match status" value="1"/>
</dbReference>
<keyword evidence="9" id="KW-0539">Nucleus</keyword>
<gene>
    <name evidence="12" type="ORF">Tci_189133</name>
</gene>
<dbReference type="GO" id="GO:0005815">
    <property type="term" value="C:microtubule organizing center"/>
    <property type="evidence" value="ECO:0007669"/>
    <property type="project" value="TreeGrafter"/>
</dbReference>
<reference evidence="12" key="1">
    <citation type="journal article" date="2019" name="Sci. Rep.">
        <title>Draft genome of Tanacetum cinerariifolium, the natural source of mosquito coil.</title>
        <authorList>
            <person name="Yamashiro T."/>
            <person name="Shiraishi A."/>
            <person name="Satake H."/>
            <person name="Nakayama K."/>
        </authorList>
    </citation>
    <scope>NUCLEOTIDE SEQUENCE</scope>
</reference>
<dbReference type="GO" id="GO:0033063">
    <property type="term" value="C:Rad51B-Rad51C-Rad51D-XRCC2 complex"/>
    <property type="evidence" value="ECO:0007669"/>
    <property type="project" value="TreeGrafter"/>
</dbReference>
<evidence type="ECO:0000256" key="6">
    <source>
        <dbReference type="ARBA" id="ARBA00023125"/>
    </source>
</evidence>
<evidence type="ECO:0000256" key="3">
    <source>
        <dbReference type="ARBA" id="ARBA00022741"/>
    </source>
</evidence>
<accession>A0A699GUX7</accession>
<evidence type="ECO:0000256" key="9">
    <source>
        <dbReference type="ARBA" id="ARBA00023242"/>
    </source>
</evidence>
<keyword evidence="6" id="KW-0238">DNA-binding</keyword>
<dbReference type="PANTHER" id="PTHR46457">
    <property type="entry name" value="DNA REPAIR PROTEIN RAD51 HOMOLOG 4"/>
    <property type="match status" value="1"/>
</dbReference>
<keyword evidence="3" id="KW-0547">Nucleotide-binding</keyword>
<evidence type="ECO:0000259" key="11">
    <source>
        <dbReference type="PROSITE" id="PS50162"/>
    </source>
</evidence>
<dbReference type="GO" id="GO:0003697">
    <property type="term" value="F:single-stranded DNA binding"/>
    <property type="evidence" value="ECO:0007669"/>
    <property type="project" value="TreeGrafter"/>
</dbReference>
<dbReference type="GO" id="GO:0042148">
    <property type="term" value="P:DNA strand invasion"/>
    <property type="evidence" value="ECO:0007669"/>
    <property type="project" value="TreeGrafter"/>
</dbReference>
<dbReference type="InterPro" id="IPR013632">
    <property type="entry name" value="Rad51_C"/>
</dbReference>
<dbReference type="GO" id="GO:0005657">
    <property type="term" value="C:replication fork"/>
    <property type="evidence" value="ECO:0007669"/>
    <property type="project" value="TreeGrafter"/>
</dbReference>
<dbReference type="AlphaFoldDB" id="A0A699GUX7"/>
<evidence type="ECO:0000256" key="10">
    <source>
        <dbReference type="ARBA" id="ARBA00056000"/>
    </source>
</evidence>
<evidence type="ECO:0000256" key="4">
    <source>
        <dbReference type="ARBA" id="ARBA00022763"/>
    </source>
</evidence>
<sequence length="320" mass="35500">MPRDQIGALKSLMDDYPLIDVIFLQFCASHYIYSVEDFLVHDVNMFVASAEKYINSDRLKQGINQLLSIVETCHQPWVDGLMLLEDREQNKHYLPTGCESFDMLLQAGFREGHVTELVGPSSSGKTQVCFQVASNVAMKLGGVVFLDSGNSFSPTRIKQIVTHISGIPENQVYGNLLQAMRNIECHSVFDIYALLNVLRQLKLNLKSQTGYQVRLIIIDSISSLISPILGGSNAQGHALMVSIGYLLKELADKHNIAVVVTNHMVSGEGGTLKPALGESWKNVPHVRLQLSRDHASNFSVMHVLRHPFMASGRSVKVMIP</sequence>
<dbReference type="InterPro" id="IPR051988">
    <property type="entry name" value="HRR_RAD51_Paralog"/>
</dbReference>
<dbReference type="InterPro" id="IPR027417">
    <property type="entry name" value="P-loop_NTPase"/>
</dbReference>
<evidence type="ECO:0000256" key="5">
    <source>
        <dbReference type="ARBA" id="ARBA00022840"/>
    </source>
</evidence>
<dbReference type="Pfam" id="PF08423">
    <property type="entry name" value="Rad51"/>
    <property type="match status" value="1"/>
</dbReference>
<dbReference type="FunFam" id="3.40.50.300:FF:001665">
    <property type="entry name" value="DNA repair protein RAD51 4"/>
    <property type="match status" value="1"/>
</dbReference>
<dbReference type="GO" id="GO:0000400">
    <property type="term" value="F:four-way junction DNA binding"/>
    <property type="evidence" value="ECO:0007669"/>
    <property type="project" value="TreeGrafter"/>
</dbReference>